<dbReference type="VEuPathDB" id="FungiDB:AMAG_14943"/>
<evidence type="ECO:0008006" key="4">
    <source>
        <dbReference type="Google" id="ProtNLM"/>
    </source>
</evidence>
<name>A0A0L0T8C6_ALLM3</name>
<accession>A0A0L0T8C6</accession>
<dbReference type="CDD" id="cd02440">
    <property type="entry name" value="AdoMet_MTases"/>
    <property type="match status" value="1"/>
</dbReference>
<sequence>MIESLIATIDRAARYTLGLDLPAARASLRQPVEAAIAKGPLNALEAAQEWAIDNGVYTDAVLRRGVRALLKTRLEELHKEYQPHNVECYVEAKRAFADQLRGLQELAILTDVANEQHYEVDTEFFRICLGKHMKYSCCLYPEGVRDLDDAERAMLELYCERAQIEDGMSIMELGCGWGSLSLFLAQKYPKSRVTGLSNSNSQREYIEAQAQARGLTNLTIITADINKWTATDTFDRVVSIEMFEHMKNYEMLFKKVASLLKNGDSRAFIHVFCHRDLPYHFQTGEAQSWMARYFFSGGTMPARDTFSYFSSSLALERDWAVNGTHYAKTSRAWLDRMDERKDECMPWLVRCYGSEAEAKKWFQRWRVFYIAVEELFAYNGGNEWFVGHYLFKKPSVE</sequence>
<protein>
    <recommendedName>
        <fullName evidence="4">Cyclopropane-fatty-acyl-phospholipid synthase</fullName>
    </recommendedName>
</protein>
<proteinExistence type="inferred from homology"/>
<dbReference type="OMA" id="KLRFMKF"/>
<gene>
    <name evidence="2" type="ORF">AMAG_14943</name>
</gene>
<dbReference type="AlphaFoldDB" id="A0A0L0T8C6"/>
<evidence type="ECO:0000256" key="1">
    <source>
        <dbReference type="ARBA" id="ARBA00010815"/>
    </source>
</evidence>
<dbReference type="Proteomes" id="UP000054350">
    <property type="component" value="Unassembled WGS sequence"/>
</dbReference>
<organism evidence="2 3">
    <name type="scientific">Allomyces macrogynus (strain ATCC 38327)</name>
    <name type="common">Allomyces javanicus var. macrogynus</name>
    <dbReference type="NCBI Taxonomy" id="578462"/>
    <lineage>
        <taxon>Eukaryota</taxon>
        <taxon>Fungi</taxon>
        <taxon>Fungi incertae sedis</taxon>
        <taxon>Blastocladiomycota</taxon>
        <taxon>Blastocladiomycetes</taxon>
        <taxon>Blastocladiales</taxon>
        <taxon>Blastocladiaceae</taxon>
        <taxon>Allomyces</taxon>
    </lineage>
</organism>
<dbReference type="eggNOG" id="ENOG502QQW3">
    <property type="taxonomic scope" value="Eukaryota"/>
</dbReference>
<dbReference type="FunFam" id="3.40.50.150:FF:000554">
    <property type="entry name" value="Cation-transporting ATPase"/>
    <property type="match status" value="1"/>
</dbReference>
<dbReference type="PANTHER" id="PTHR43832:SF1">
    <property type="entry name" value="S-ADENOSYL-L-METHIONINE-DEPENDENT METHYLTRANSFERASES SUPERFAMILY PROTEIN"/>
    <property type="match status" value="1"/>
</dbReference>
<dbReference type="OrthoDB" id="506498at2759"/>
<evidence type="ECO:0000313" key="3">
    <source>
        <dbReference type="Proteomes" id="UP000054350"/>
    </source>
</evidence>
<reference evidence="2 3" key="1">
    <citation type="submission" date="2009-11" db="EMBL/GenBank/DDBJ databases">
        <title>Annotation of Allomyces macrogynus ATCC 38327.</title>
        <authorList>
            <consortium name="The Broad Institute Genome Sequencing Platform"/>
            <person name="Russ C."/>
            <person name="Cuomo C."/>
            <person name="Burger G."/>
            <person name="Gray M.W."/>
            <person name="Holland P.W.H."/>
            <person name="King N."/>
            <person name="Lang F.B.F."/>
            <person name="Roger A.J."/>
            <person name="Ruiz-Trillo I."/>
            <person name="Young S.K."/>
            <person name="Zeng Q."/>
            <person name="Gargeya S."/>
            <person name="Fitzgerald M."/>
            <person name="Haas B."/>
            <person name="Abouelleil A."/>
            <person name="Alvarado L."/>
            <person name="Arachchi H.M."/>
            <person name="Berlin A."/>
            <person name="Chapman S.B."/>
            <person name="Gearin G."/>
            <person name="Goldberg J."/>
            <person name="Griggs A."/>
            <person name="Gujja S."/>
            <person name="Hansen M."/>
            <person name="Heiman D."/>
            <person name="Howarth C."/>
            <person name="Larimer J."/>
            <person name="Lui A."/>
            <person name="MacDonald P.J.P."/>
            <person name="McCowen C."/>
            <person name="Montmayeur A."/>
            <person name="Murphy C."/>
            <person name="Neiman D."/>
            <person name="Pearson M."/>
            <person name="Priest M."/>
            <person name="Roberts A."/>
            <person name="Saif S."/>
            <person name="Shea T."/>
            <person name="Sisk P."/>
            <person name="Stolte C."/>
            <person name="Sykes S."/>
            <person name="Wortman J."/>
            <person name="Nusbaum C."/>
            <person name="Birren B."/>
        </authorList>
    </citation>
    <scope>NUCLEOTIDE SEQUENCE [LARGE SCALE GENOMIC DNA]</scope>
    <source>
        <strain evidence="2 3">ATCC 38327</strain>
    </source>
</reference>
<dbReference type="SUPFAM" id="SSF53335">
    <property type="entry name" value="S-adenosyl-L-methionine-dependent methyltransferases"/>
    <property type="match status" value="1"/>
</dbReference>
<reference evidence="3" key="2">
    <citation type="submission" date="2009-11" db="EMBL/GenBank/DDBJ databases">
        <title>The Genome Sequence of Allomyces macrogynus strain ATCC 38327.</title>
        <authorList>
            <consortium name="The Broad Institute Genome Sequencing Platform"/>
            <person name="Russ C."/>
            <person name="Cuomo C."/>
            <person name="Shea T."/>
            <person name="Young S.K."/>
            <person name="Zeng Q."/>
            <person name="Koehrsen M."/>
            <person name="Haas B."/>
            <person name="Borodovsky M."/>
            <person name="Guigo R."/>
            <person name="Alvarado L."/>
            <person name="Berlin A."/>
            <person name="Borenstein D."/>
            <person name="Chen Z."/>
            <person name="Engels R."/>
            <person name="Freedman E."/>
            <person name="Gellesch M."/>
            <person name="Goldberg J."/>
            <person name="Griggs A."/>
            <person name="Gujja S."/>
            <person name="Heiman D."/>
            <person name="Hepburn T."/>
            <person name="Howarth C."/>
            <person name="Jen D."/>
            <person name="Larson L."/>
            <person name="Lewis B."/>
            <person name="Mehta T."/>
            <person name="Park D."/>
            <person name="Pearson M."/>
            <person name="Roberts A."/>
            <person name="Saif S."/>
            <person name="Shenoy N."/>
            <person name="Sisk P."/>
            <person name="Stolte C."/>
            <person name="Sykes S."/>
            <person name="Walk T."/>
            <person name="White J."/>
            <person name="Yandava C."/>
            <person name="Burger G."/>
            <person name="Gray M.W."/>
            <person name="Holland P.W.H."/>
            <person name="King N."/>
            <person name="Lang F.B.F."/>
            <person name="Roger A.J."/>
            <person name="Ruiz-Trillo I."/>
            <person name="Lander E."/>
            <person name="Nusbaum C."/>
        </authorList>
    </citation>
    <scope>NUCLEOTIDE SEQUENCE [LARGE SCALE GENOMIC DNA]</scope>
    <source>
        <strain evidence="3">ATCC 38327</strain>
    </source>
</reference>
<dbReference type="EMBL" id="GG745368">
    <property type="protein sequence ID" value="KNE70829.1"/>
    <property type="molecule type" value="Genomic_DNA"/>
</dbReference>
<comment type="similarity">
    <text evidence="1">Belongs to the CFA/CMAS family.</text>
</comment>
<keyword evidence="3" id="KW-1185">Reference proteome</keyword>
<dbReference type="PANTHER" id="PTHR43832">
    <property type="match status" value="1"/>
</dbReference>
<dbReference type="Gene3D" id="3.40.50.150">
    <property type="entry name" value="Vaccinia Virus protein VP39"/>
    <property type="match status" value="1"/>
</dbReference>
<dbReference type="STRING" id="578462.A0A0L0T8C6"/>
<evidence type="ECO:0000313" key="2">
    <source>
        <dbReference type="EMBL" id="KNE70829.1"/>
    </source>
</evidence>
<dbReference type="InterPro" id="IPR029063">
    <property type="entry name" value="SAM-dependent_MTases_sf"/>
</dbReference>
<dbReference type="Pfam" id="PF02353">
    <property type="entry name" value="CMAS"/>
    <property type="match status" value="1"/>
</dbReference>